<organism evidence="2 3">
    <name type="scientific">Xylaria bambusicola</name>
    <dbReference type="NCBI Taxonomy" id="326684"/>
    <lineage>
        <taxon>Eukaryota</taxon>
        <taxon>Fungi</taxon>
        <taxon>Dikarya</taxon>
        <taxon>Ascomycota</taxon>
        <taxon>Pezizomycotina</taxon>
        <taxon>Sordariomycetes</taxon>
        <taxon>Xylariomycetidae</taxon>
        <taxon>Xylariales</taxon>
        <taxon>Xylariaceae</taxon>
        <taxon>Xylaria</taxon>
    </lineage>
</organism>
<feature type="compositionally biased region" description="Basic and acidic residues" evidence="1">
    <location>
        <begin position="23"/>
        <end position="48"/>
    </location>
</feature>
<accession>A0AAN7ZDK0</accession>
<dbReference type="AlphaFoldDB" id="A0AAN7ZDK0"/>
<proteinExistence type="predicted"/>
<reference evidence="2 3" key="1">
    <citation type="submission" date="2023-10" db="EMBL/GenBank/DDBJ databases">
        <title>Draft genome sequence of Xylaria bambusicola isolate GMP-LS, the root and basal stem rot pathogen of sugarcane in Indonesia.</title>
        <authorList>
            <person name="Selvaraj P."/>
            <person name="Muralishankar V."/>
            <person name="Muruganantham S."/>
            <person name="Sp S."/>
            <person name="Haryani S."/>
            <person name="Lau K.J.X."/>
            <person name="Naqvi N.I."/>
        </authorList>
    </citation>
    <scope>NUCLEOTIDE SEQUENCE [LARGE SCALE GENOMIC DNA]</scope>
    <source>
        <strain evidence="2">GMP-LS</strain>
    </source>
</reference>
<gene>
    <name evidence="2" type="ORF">RRF57_010969</name>
</gene>
<keyword evidence="3" id="KW-1185">Reference proteome</keyword>
<feature type="region of interest" description="Disordered" evidence="1">
    <location>
        <begin position="1"/>
        <end position="53"/>
    </location>
</feature>
<comment type="caution">
    <text evidence="2">The sequence shown here is derived from an EMBL/GenBank/DDBJ whole genome shotgun (WGS) entry which is preliminary data.</text>
</comment>
<evidence type="ECO:0000313" key="2">
    <source>
        <dbReference type="EMBL" id="KAK5635258.1"/>
    </source>
</evidence>
<sequence length="133" mass="15138">MRQQGRQWHTGANVDGDGTEDAPDLRSDTWASMDRRDKEQSTRAEKRTRAGAKGQWSCKFLALWGFTSQARAVAWSRDTSVAPNPCSPPFASPSCSNLSIFHALLPLFSSLALFIKIKDQHHHHNHRRHHYEM</sequence>
<name>A0AAN7ZDK0_9PEZI</name>
<evidence type="ECO:0000313" key="3">
    <source>
        <dbReference type="Proteomes" id="UP001305414"/>
    </source>
</evidence>
<protein>
    <submittedName>
        <fullName evidence="2">Uncharacterized protein</fullName>
    </submittedName>
</protein>
<dbReference type="EMBL" id="JAWHQM010000050">
    <property type="protein sequence ID" value="KAK5635258.1"/>
    <property type="molecule type" value="Genomic_DNA"/>
</dbReference>
<evidence type="ECO:0000256" key="1">
    <source>
        <dbReference type="SAM" id="MobiDB-lite"/>
    </source>
</evidence>
<dbReference type="Proteomes" id="UP001305414">
    <property type="component" value="Unassembled WGS sequence"/>
</dbReference>